<name>A0A1D7QN44_9SPHI</name>
<reference evidence="1 2" key="1">
    <citation type="submission" date="2016-08" db="EMBL/GenBank/DDBJ databases">
        <authorList>
            <person name="Seilhamer J.J."/>
        </authorList>
    </citation>
    <scope>NUCLEOTIDE SEQUENCE [LARGE SCALE GENOMIC DNA]</scope>
    <source>
        <strain evidence="1 2">DX4</strain>
    </source>
</reference>
<dbReference type="EMBL" id="CP017141">
    <property type="protein sequence ID" value="AOM80086.1"/>
    <property type="molecule type" value="Genomic_DNA"/>
</dbReference>
<accession>A0A1D7QN44</accession>
<protein>
    <submittedName>
        <fullName evidence="1">Uncharacterized protein</fullName>
    </submittedName>
</protein>
<proteinExistence type="predicted"/>
<keyword evidence="2" id="KW-1185">Reference proteome</keyword>
<organism evidence="1 2">
    <name type="scientific">Pedobacter steynii</name>
    <dbReference type="NCBI Taxonomy" id="430522"/>
    <lineage>
        <taxon>Bacteria</taxon>
        <taxon>Pseudomonadati</taxon>
        <taxon>Bacteroidota</taxon>
        <taxon>Sphingobacteriia</taxon>
        <taxon>Sphingobacteriales</taxon>
        <taxon>Sphingobacteriaceae</taxon>
        <taxon>Pedobacter</taxon>
    </lineage>
</organism>
<sequence length="76" mass="8734">MAKVKLGNEDDDKVLGQKNDIEHPEFNITVLNRKAFLSRKAKKVYKTIITYVQLTDDEAKIKRAIIGSIIKKAYKK</sequence>
<evidence type="ECO:0000313" key="2">
    <source>
        <dbReference type="Proteomes" id="UP000094313"/>
    </source>
</evidence>
<gene>
    <name evidence="1" type="ORF">BFS30_24745</name>
</gene>
<dbReference type="RefSeq" id="WP_069381748.1">
    <property type="nucleotide sequence ID" value="NZ_CP017141.1"/>
</dbReference>
<dbReference type="KEGG" id="psty:BFS30_24745"/>
<evidence type="ECO:0000313" key="1">
    <source>
        <dbReference type="EMBL" id="AOM80086.1"/>
    </source>
</evidence>
<dbReference type="AlphaFoldDB" id="A0A1D7QN44"/>
<dbReference type="Proteomes" id="UP000094313">
    <property type="component" value="Chromosome"/>
</dbReference>